<reference evidence="3" key="1">
    <citation type="journal article" date="2017" name="Plant J.">
        <title>The pomegranate (Punica granatum L.) genome and the genomics of punicalagin biosynthesis.</title>
        <authorList>
            <person name="Qin G."/>
            <person name="Xu C."/>
            <person name="Ming R."/>
            <person name="Tang H."/>
            <person name="Guyot R."/>
            <person name="Kramer E.M."/>
            <person name="Hu Y."/>
            <person name="Yi X."/>
            <person name="Qi Y."/>
            <person name="Xu X."/>
            <person name="Gao Z."/>
            <person name="Pan H."/>
            <person name="Jian J."/>
            <person name="Tian Y."/>
            <person name="Yue Z."/>
            <person name="Xu Y."/>
        </authorList>
    </citation>
    <scope>NUCLEOTIDE SEQUENCE [LARGE SCALE GENOMIC DNA]</scope>
    <source>
        <strain evidence="3">cv. Dabenzi</strain>
    </source>
</reference>
<gene>
    <name evidence="2" type="ORF">CDL15_Pgr019167</name>
</gene>
<proteinExistence type="predicted"/>
<protein>
    <recommendedName>
        <fullName evidence="4">Extensin-like</fullName>
    </recommendedName>
</protein>
<dbReference type="Proteomes" id="UP000197138">
    <property type="component" value="Unassembled WGS sequence"/>
</dbReference>
<dbReference type="AlphaFoldDB" id="A0A218WE15"/>
<name>A0A218WE15_PUNGR</name>
<evidence type="ECO:0008006" key="4">
    <source>
        <dbReference type="Google" id="ProtNLM"/>
    </source>
</evidence>
<evidence type="ECO:0000313" key="3">
    <source>
        <dbReference type="Proteomes" id="UP000197138"/>
    </source>
</evidence>
<accession>A0A218WE15</accession>
<evidence type="ECO:0000256" key="1">
    <source>
        <dbReference type="SAM" id="MobiDB-lite"/>
    </source>
</evidence>
<feature type="compositionally biased region" description="Pro residues" evidence="1">
    <location>
        <begin position="109"/>
        <end position="123"/>
    </location>
</feature>
<dbReference type="EMBL" id="MTKT01004588">
    <property type="protein sequence ID" value="OWM70926.1"/>
    <property type="molecule type" value="Genomic_DNA"/>
</dbReference>
<evidence type="ECO:0000313" key="2">
    <source>
        <dbReference type="EMBL" id="OWM70926.1"/>
    </source>
</evidence>
<feature type="region of interest" description="Disordered" evidence="1">
    <location>
        <begin position="1"/>
        <end position="72"/>
    </location>
</feature>
<feature type="region of interest" description="Disordered" evidence="1">
    <location>
        <begin position="101"/>
        <end position="123"/>
    </location>
</feature>
<comment type="caution">
    <text evidence="2">The sequence shown here is derived from an EMBL/GenBank/DDBJ whole genome shotgun (WGS) entry which is preliminary data.</text>
</comment>
<sequence length="243" mass="25553">MTEEDRVDISEEVNPPTPTLSQPPPTHAPPPPTPAGVPPVYLDALPTHLQPPMSLGAPFARASQMPSASDDQPRIAALEGTVNQMATSMAELLALLKGSNRASSSSTLPPGPGPTADPIPWAPPIQAPENVEALTPPTLHTFTSPYPPSPAPTAVPLPPATLLSSGHVLSVPPPVPISALTSSFSNLIDAGKKLDKTLNHAVNKQNDKPSKLEYRKGVWDIGPHVIEPPNSEFPVPYDHCLSI</sequence>
<organism evidence="2 3">
    <name type="scientific">Punica granatum</name>
    <name type="common">Pomegranate</name>
    <dbReference type="NCBI Taxonomy" id="22663"/>
    <lineage>
        <taxon>Eukaryota</taxon>
        <taxon>Viridiplantae</taxon>
        <taxon>Streptophyta</taxon>
        <taxon>Embryophyta</taxon>
        <taxon>Tracheophyta</taxon>
        <taxon>Spermatophyta</taxon>
        <taxon>Magnoliopsida</taxon>
        <taxon>eudicotyledons</taxon>
        <taxon>Gunneridae</taxon>
        <taxon>Pentapetalae</taxon>
        <taxon>rosids</taxon>
        <taxon>malvids</taxon>
        <taxon>Myrtales</taxon>
        <taxon>Lythraceae</taxon>
        <taxon>Punica</taxon>
    </lineage>
</organism>
<feature type="compositionally biased region" description="Pro residues" evidence="1">
    <location>
        <begin position="15"/>
        <end position="37"/>
    </location>
</feature>